<dbReference type="GO" id="GO:0008113">
    <property type="term" value="F:peptide-methionine (S)-S-oxide reductase activity"/>
    <property type="evidence" value="ECO:0007669"/>
    <property type="project" value="UniProtKB-EC"/>
</dbReference>
<comment type="similarity">
    <text evidence="1">Belongs to the MsrA Met sulfoxide reductase family.</text>
</comment>
<dbReference type="InterPro" id="IPR036509">
    <property type="entry name" value="Met_Sox_Rdtase_MsrA_sf"/>
</dbReference>
<gene>
    <name evidence="9" type="ORF">ACOF00016_LOCUS9704</name>
</gene>
<reference evidence="9" key="1">
    <citation type="submission" date="2021-01" db="EMBL/GenBank/DDBJ databases">
        <authorList>
            <person name="Corre E."/>
            <person name="Pelletier E."/>
            <person name="Niang G."/>
            <person name="Scheremetjew M."/>
            <person name="Finn R."/>
            <person name="Kale V."/>
            <person name="Holt S."/>
            <person name="Cochrane G."/>
            <person name="Meng A."/>
            <person name="Brown T."/>
            <person name="Cohen L."/>
        </authorList>
    </citation>
    <scope>NUCLEOTIDE SEQUENCE</scope>
    <source>
        <strain evidence="9">CCMP127</strain>
    </source>
</reference>
<dbReference type="PANTHER" id="PTHR42799">
    <property type="entry name" value="MITOCHONDRIAL PEPTIDE METHIONINE SULFOXIDE REDUCTASE"/>
    <property type="match status" value="1"/>
</dbReference>
<evidence type="ECO:0000313" key="9">
    <source>
        <dbReference type="EMBL" id="CAE0412440.1"/>
    </source>
</evidence>
<dbReference type="GO" id="GO:0034599">
    <property type="term" value="P:cellular response to oxidative stress"/>
    <property type="evidence" value="ECO:0007669"/>
    <property type="project" value="TreeGrafter"/>
</dbReference>
<dbReference type="NCBIfam" id="TIGR00401">
    <property type="entry name" value="msrA"/>
    <property type="match status" value="1"/>
</dbReference>
<dbReference type="InterPro" id="IPR002569">
    <property type="entry name" value="Met_Sox_Rdtase_MsrA_dom"/>
</dbReference>
<dbReference type="Gene3D" id="3.30.1060.10">
    <property type="entry name" value="Peptide methionine sulphoxide reductase MsrA"/>
    <property type="match status" value="1"/>
</dbReference>
<dbReference type="AlphaFoldDB" id="A0A7S3L6H1"/>
<dbReference type="HAMAP" id="MF_01401">
    <property type="entry name" value="MsrA"/>
    <property type="match status" value="1"/>
</dbReference>
<evidence type="ECO:0000256" key="4">
    <source>
        <dbReference type="ARBA" id="ARBA00030273"/>
    </source>
</evidence>
<dbReference type="Pfam" id="PF01625">
    <property type="entry name" value="PMSR"/>
    <property type="match status" value="1"/>
</dbReference>
<comment type="catalytic activity">
    <reaction evidence="7">
        <text>[thioredoxin]-disulfide + L-methionine + H2O = L-methionine (S)-S-oxide + [thioredoxin]-dithiol</text>
        <dbReference type="Rhea" id="RHEA:19993"/>
        <dbReference type="Rhea" id="RHEA-COMP:10698"/>
        <dbReference type="Rhea" id="RHEA-COMP:10700"/>
        <dbReference type="ChEBI" id="CHEBI:15377"/>
        <dbReference type="ChEBI" id="CHEBI:29950"/>
        <dbReference type="ChEBI" id="CHEBI:50058"/>
        <dbReference type="ChEBI" id="CHEBI:57844"/>
        <dbReference type="ChEBI" id="CHEBI:58772"/>
        <dbReference type="EC" id="1.8.4.11"/>
    </reaction>
</comment>
<dbReference type="InterPro" id="IPR050162">
    <property type="entry name" value="MsrA_MetSO_reductase"/>
</dbReference>
<evidence type="ECO:0000256" key="3">
    <source>
        <dbReference type="ARBA" id="ARBA00023002"/>
    </source>
</evidence>
<feature type="domain" description="Peptide methionine sulphoxide reductase MsrA" evidence="8">
    <location>
        <begin position="29"/>
        <end position="197"/>
    </location>
</feature>
<dbReference type="SUPFAM" id="SSF55068">
    <property type="entry name" value="Peptide methionine sulfoxide reductase"/>
    <property type="match status" value="1"/>
</dbReference>
<proteinExistence type="inferred from homology"/>
<evidence type="ECO:0000256" key="7">
    <source>
        <dbReference type="ARBA" id="ARBA00048782"/>
    </source>
</evidence>
<evidence type="ECO:0000259" key="8">
    <source>
        <dbReference type="Pfam" id="PF01625"/>
    </source>
</evidence>
<dbReference type="GO" id="GO:0005737">
    <property type="term" value="C:cytoplasm"/>
    <property type="evidence" value="ECO:0007669"/>
    <property type="project" value="TreeGrafter"/>
</dbReference>
<evidence type="ECO:0000256" key="2">
    <source>
        <dbReference type="ARBA" id="ARBA00012502"/>
    </source>
</evidence>
<evidence type="ECO:0000256" key="5">
    <source>
        <dbReference type="ARBA" id="ARBA00030643"/>
    </source>
</evidence>
<dbReference type="EMBL" id="HBIM01011721">
    <property type="protein sequence ID" value="CAE0412440.1"/>
    <property type="molecule type" value="Transcribed_RNA"/>
</dbReference>
<organism evidence="9">
    <name type="scientific">Amphora coffeiformis</name>
    <dbReference type="NCBI Taxonomy" id="265554"/>
    <lineage>
        <taxon>Eukaryota</taxon>
        <taxon>Sar</taxon>
        <taxon>Stramenopiles</taxon>
        <taxon>Ochrophyta</taxon>
        <taxon>Bacillariophyta</taxon>
        <taxon>Bacillariophyceae</taxon>
        <taxon>Bacillariophycidae</taxon>
        <taxon>Thalassiophysales</taxon>
        <taxon>Catenulaceae</taxon>
        <taxon>Amphora</taxon>
    </lineage>
</organism>
<sequence length="211" mass="23992">MGNTASRRNRNAASGAPVAPAEGNISNKVALGAGCYWGTEKYIRKDFQKIFPNSIKSATVGFMSPEAQPRFRKPSYKDVCTGRTGHVEVLLVELHDPTAHFEELMRFFFMFHDPTQKNRQGNDRGTQYASWIFCGDDTQTEIATRVKEQLQNFVSGGKIRAYENNTVTTAIGPLREFTKAEEYHQNYLDKHPNGYCNHRFRFKTWPKAASN</sequence>
<evidence type="ECO:0000256" key="1">
    <source>
        <dbReference type="ARBA" id="ARBA00005591"/>
    </source>
</evidence>
<evidence type="ECO:0000256" key="6">
    <source>
        <dbReference type="ARBA" id="ARBA00047806"/>
    </source>
</evidence>
<dbReference type="EC" id="1.8.4.11" evidence="2"/>
<keyword evidence="3" id="KW-0560">Oxidoreductase</keyword>
<comment type="catalytic activity">
    <reaction evidence="6">
        <text>L-methionyl-[protein] + [thioredoxin]-disulfide + H2O = L-methionyl-(S)-S-oxide-[protein] + [thioredoxin]-dithiol</text>
        <dbReference type="Rhea" id="RHEA:14217"/>
        <dbReference type="Rhea" id="RHEA-COMP:10698"/>
        <dbReference type="Rhea" id="RHEA-COMP:10700"/>
        <dbReference type="Rhea" id="RHEA-COMP:12313"/>
        <dbReference type="Rhea" id="RHEA-COMP:12315"/>
        <dbReference type="ChEBI" id="CHEBI:15377"/>
        <dbReference type="ChEBI" id="CHEBI:16044"/>
        <dbReference type="ChEBI" id="CHEBI:29950"/>
        <dbReference type="ChEBI" id="CHEBI:44120"/>
        <dbReference type="ChEBI" id="CHEBI:50058"/>
        <dbReference type="EC" id="1.8.4.11"/>
    </reaction>
</comment>
<protein>
    <recommendedName>
        <fullName evidence="2">peptide-methionine (S)-S-oxide reductase</fullName>
        <ecNumber evidence="2">1.8.4.11</ecNumber>
    </recommendedName>
    <alternativeName>
        <fullName evidence="5">Peptide-methionine (S)-S-oxide reductase</fullName>
    </alternativeName>
    <alternativeName>
        <fullName evidence="4">Protein-methionine-S-oxide reductase</fullName>
    </alternativeName>
</protein>
<accession>A0A7S3L6H1</accession>
<name>A0A7S3L6H1_9STRA</name>
<dbReference type="PANTHER" id="PTHR42799:SF2">
    <property type="entry name" value="MITOCHONDRIAL PEPTIDE METHIONINE SULFOXIDE REDUCTASE"/>
    <property type="match status" value="1"/>
</dbReference>